<dbReference type="GO" id="GO:0034976">
    <property type="term" value="P:response to endoplasmic reticulum stress"/>
    <property type="evidence" value="ECO:0007669"/>
    <property type="project" value="TreeGrafter"/>
</dbReference>
<gene>
    <name evidence="3" type="ORF">HNY73_014606</name>
</gene>
<comment type="caution">
    <text evidence="3">The sequence shown here is derived from an EMBL/GenBank/DDBJ whole genome shotgun (WGS) entry which is preliminary data.</text>
</comment>
<reference evidence="3" key="1">
    <citation type="journal article" date="2020" name="bioRxiv">
        <title>Chromosome-level reference genome of the European wasp spider Argiope bruennichi: a resource for studies on range expansion and evolutionary adaptation.</title>
        <authorList>
            <person name="Sheffer M.M."/>
            <person name="Hoppe A."/>
            <person name="Krehenwinkel H."/>
            <person name="Uhl G."/>
            <person name="Kuss A.W."/>
            <person name="Jensen L."/>
            <person name="Jensen C."/>
            <person name="Gillespie R.G."/>
            <person name="Hoff K.J."/>
            <person name="Prost S."/>
        </authorList>
    </citation>
    <scope>NUCLEOTIDE SEQUENCE</scope>
</reference>
<evidence type="ECO:0000313" key="3">
    <source>
        <dbReference type="EMBL" id="KAF8777801.1"/>
    </source>
</evidence>
<dbReference type="GO" id="GO:0005783">
    <property type="term" value="C:endoplasmic reticulum"/>
    <property type="evidence" value="ECO:0007669"/>
    <property type="project" value="TreeGrafter"/>
</dbReference>
<accession>A0A8T0ER12</accession>
<dbReference type="InterPro" id="IPR019144">
    <property type="entry name" value="Membralin"/>
</dbReference>
<protein>
    <submittedName>
        <fullName evidence="3">Membralin like protein</fullName>
    </submittedName>
</protein>
<organism evidence="3 4">
    <name type="scientific">Argiope bruennichi</name>
    <name type="common">Wasp spider</name>
    <name type="synonym">Aranea bruennichi</name>
    <dbReference type="NCBI Taxonomy" id="94029"/>
    <lineage>
        <taxon>Eukaryota</taxon>
        <taxon>Metazoa</taxon>
        <taxon>Ecdysozoa</taxon>
        <taxon>Arthropoda</taxon>
        <taxon>Chelicerata</taxon>
        <taxon>Arachnida</taxon>
        <taxon>Araneae</taxon>
        <taxon>Araneomorphae</taxon>
        <taxon>Entelegynae</taxon>
        <taxon>Araneoidea</taxon>
        <taxon>Araneidae</taxon>
        <taxon>Argiope</taxon>
    </lineage>
</organism>
<keyword evidence="2" id="KW-1133">Transmembrane helix</keyword>
<feature type="compositionally biased region" description="Polar residues" evidence="1">
    <location>
        <begin position="477"/>
        <end position="486"/>
    </location>
</feature>
<dbReference type="Pfam" id="PF09746">
    <property type="entry name" value="Membralin"/>
    <property type="match status" value="2"/>
</dbReference>
<feature type="region of interest" description="Disordered" evidence="1">
    <location>
        <begin position="633"/>
        <end position="652"/>
    </location>
</feature>
<evidence type="ECO:0000256" key="1">
    <source>
        <dbReference type="SAM" id="MobiDB-lite"/>
    </source>
</evidence>
<dbReference type="AlphaFoldDB" id="A0A8T0ER12"/>
<name>A0A8T0ER12_ARGBR</name>
<dbReference type="EMBL" id="JABXBU010002072">
    <property type="protein sequence ID" value="KAF8777801.1"/>
    <property type="molecule type" value="Genomic_DNA"/>
</dbReference>
<dbReference type="GO" id="GO:1904294">
    <property type="term" value="P:positive regulation of ERAD pathway"/>
    <property type="evidence" value="ECO:0007669"/>
    <property type="project" value="TreeGrafter"/>
</dbReference>
<dbReference type="PANTHER" id="PTHR21650">
    <property type="entry name" value="MEMBRALIN/KINETOCHORE PROTEIN NUF2"/>
    <property type="match status" value="1"/>
</dbReference>
<feature type="compositionally biased region" description="Polar residues" evidence="1">
    <location>
        <begin position="493"/>
        <end position="511"/>
    </location>
</feature>
<reference evidence="3" key="2">
    <citation type="submission" date="2020-06" db="EMBL/GenBank/DDBJ databases">
        <authorList>
            <person name="Sheffer M."/>
        </authorList>
    </citation>
    <scope>NUCLEOTIDE SEQUENCE</scope>
</reference>
<feature type="compositionally biased region" description="Low complexity" evidence="1">
    <location>
        <begin position="465"/>
        <end position="476"/>
    </location>
</feature>
<feature type="compositionally biased region" description="Basic residues" evidence="1">
    <location>
        <begin position="454"/>
        <end position="464"/>
    </location>
</feature>
<feature type="region of interest" description="Disordered" evidence="1">
    <location>
        <begin position="449"/>
        <end position="511"/>
    </location>
</feature>
<keyword evidence="4" id="KW-1185">Reference proteome</keyword>
<evidence type="ECO:0000256" key="2">
    <source>
        <dbReference type="SAM" id="Phobius"/>
    </source>
</evidence>
<feature type="transmembrane region" description="Helical" evidence="2">
    <location>
        <begin position="416"/>
        <end position="434"/>
    </location>
</feature>
<feature type="transmembrane region" description="Helical" evidence="2">
    <location>
        <begin position="334"/>
        <end position="353"/>
    </location>
</feature>
<keyword evidence="2" id="KW-0472">Membrane</keyword>
<dbReference type="PANTHER" id="PTHR21650:SF4">
    <property type="entry name" value="MEMBRALIN"/>
    <property type="match status" value="1"/>
</dbReference>
<dbReference type="Proteomes" id="UP000807504">
    <property type="component" value="Unassembled WGS sequence"/>
</dbReference>
<keyword evidence="2" id="KW-0812">Transmembrane</keyword>
<evidence type="ECO:0000313" key="4">
    <source>
        <dbReference type="Proteomes" id="UP000807504"/>
    </source>
</evidence>
<feature type="transmembrane region" description="Helical" evidence="2">
    <location>
        <begin position="62"/>
        <end position="85"/>
    </location>
</feature>
<proteinExistence type="predicted"/>
<feature type="transmembrane region" description="Helical" evidence="2">
    <location>
        <begin position="273"/>
        <end position="291"/>
    </location>
</feature>
<sequence>MPRHLFQVTVNLPGSFRNNINNNDIFNPYVFVRNRLYHFLFHRFALGYARVFSEFHRQLMEFFILLAALFSFILLVYVHVGRFIYTEHLKREEPEEFYPFDEDEEIGFNESISDPDAFKAFTLNSETLRADTIIDTLNTDDIQESQHLEPELEVSVEEESYQTLSEASILATDPNNAYIMEFSLEYGYLRLRPAKRHDLNITVVFVILDPEEDACFGGPFNIFLLDNFLGYDHFLLQSIKQMAEKKSTKGFVRNAVMEIEYIFINNWVNDRSFFTAGFVMIVFTLTISALLRHSHHQIFVVVGYWMQHVISALERRSNIFDAVWPRNFIPTSGAPVLTVILALVGMEAVMSDFFHDRTIALHIIVVVWFADIYDAVCCQSPLSKRHWYKFFYLYHFLFYAYNYKFLGVYWRLSLTVSWLFIFHSMIFFFHHYELPRFLHRAAMFQATRNANNRRSSRSHNRRNHSSPNNNNNNNNNQELTNESTPLSDRPEVSSDNQPNGSEINQPDQQQPAENLVNEEVVSAAGYDSLSQSEANTESKNSEMKCCDVCHSLQNHSEVHTCLKENPTTAVSTAEENSVESNDENAECHHKDDEVESFENFSGHQTCEHSENEFSDGRNAEKFAVEGIFNESNIDEKAEKPENVVHSRELNVD</sequence>